<protein>
    <submittedName>
        <fullName evidence="5">ABC transporter ATP-binding protein</fullName>
    </submittedName>
</protein>
<dbReference type="PANTHER" id="PTHR45772:SF1">
    <property type="entry name" value="ABC TRANSPORTER ATP-BINDING PROTEIN"/>
    <property type="match status" value="1"/>
</dbReference>
<keyword evidence="1" id="KW-0813">Transport</keyword>
<organism evidence="5 6">
    <name type="scientific">Vineibacter terrae</name>
    <dbReference type="NCBI Taxonomy" id="2586908"/>
    <lineage>
        <taxon>Bacteria</taxon>
        <taxon>Pseudomonadati</taxon>
        <taxon>Pseudomonadota</taxon>
        <taxon>Alphaproteobacteria</taxon>
        <taxon>Hyphomicrobiales</taxon>
        <taxon>Vineibacter</taxon>
    </lineage>
</organism>
<dbReference type="Proteomes" id="UP000321638">
    <property type="component" value="Unassembled WGS sequence"/>
</dbReference>
<dbReference type="InterPro" id="IPR051120">
    <property type="entry name" value="ABC_AA/LPS_Transport"/>
</dbReference>
<dbReference type="InterPro" id="IPR027417">
    <property type="entry name" value="P-loop_NTPase"/>
</dbReference>
<name>A0A5C8PC40_9HYPH</name>
<dbReference type="OrthoDB" id="9802264at2"/>
<reference evidence="5 6" key="1">
    <citation type="submission" date="2019-06" db="EMBL/GenBank/DDBJ databases">
        <title>New taxonomy in bacterial strain CC-CFT640, isolated from vineyard.</title>
        <authorList>
            <person name="Lin S.-Y."/>
            <person name="Tsai C.-F."/>
            <person name="Young C.-C."/>
        </authorList>
    </citation>
    <scope>NUCLEOTIDE SEQUENCE [LARGE SCALE GENOMIC DNA]</scope>
    <source>
        <strain evidence="5 6">CC-CFT640</strain>
    </source>
</reference>
<evidence type="ECO:0000256" key="2">
    <source>
        <dbReference type="ARBA" id="ARBA00022741"/>
    </source>
</evidence>
<dbReference type="SUPFAM" id="SSF52540">
    <property type="entry name" value="P-loop containing nucleoside triphosphate hydrolases"/>
    <property type="match status" value="1"/>
</dbReference>
<gene>
    <name evidence="5" type="ORF">FHP25_30185</name>
</gene>
<dbReference type="CDD" id="cd03219">
    <property type="entry name" value="ABC_Mj1267_LivG_branched"/>
    <property type="match status" value="1"/>
</dbReference>
<evidence type="ECO:0000313" key="5">
    <source>
        <dbReference type="EMBL" id="TXL71364.1"/>
    </source>
</evidence>
<dbReference type="EMBL" id="VDUZ01000044">
    <property type="protein sequence ID" value="TXL71364.1"/>
    <property type="molecule type" value="Genomic_DNA"/>
</dbReference>
<dbReference type="InterPro" id="IPR003439">
    <property type="entry name" value="ABC_transporter-like_ATP-bd"/>
</dbReference>
<dbReference type="InterPro" id="IPR003593">
    <property type="entry name" value="AAA+_ATPase"/>
</dbReference>
<evidence type="ECO:0000256" key="1">
    <source>
        <dbReference type="ARBA" id="ARBA00022448"/>
    </source>
</evidence>
<sequence length="256" mass="27459">MTDHLLEIQGLSVQFGGVTALSGVDLLVRPQSVHGLIGPNGAGKTTLLNCITRLVRPTAGSIRLAGADLLAAPPHAIAGMGIARTFQNFGLIGELSVLENVMAGMHARHPGGLLEEMLLLGRRNRHERQARARALESLAFTGLSDVADRLVASLPYGMRKAVELARAIAIDPRLLLLDEPTAGLNEAEMERLRRTLRELQRSTDVTILLITHHVEFLLGIADAVTVLDLGRRIAFGDPSLVKTDPQVVAAYIGTEA</sequence>
<keyword evidence="6" id="KW-1185">Reference proteome</keyword>
<feature type="domain" description="ABC transporter" evidence="4">
    <location>
        <begin position="6"/>
        <end position="254"/>
    </location>
</feature>
<dbReference type="RefSeq" id="WP_147850722.1">
    <property type="nucleotide sequence ID" value="NZ_VDUZ01000044.1"/>
</dbReference>
<dbReference type="GO" id="GO:0005524">
    <property type="term" value="F:ATP binding"/>
    <property type="evidence" value="ECO:0007669"/>
    <property type="project" value="UniProtKB-KW"/>
</dbReference>
<dbReference type="GO" id="GO:0005886">
    <property type="term" value="C:plasma membrane"/>
    <property type="evidence" value="ECO:0007669"/>
    <property type="project" value="TreeGrafter"/>
</dbReference>
<dbReference type="AlphaFoldDB" id="A0A5C8PC40"/>
<keyword evidence="3 5" id="KW-0067">ATP-binding</keyword>
<dbReference type="FunFam" id="3.40.50.300:FF:000421">
    <property type="entry name" value="Branched-chain amino acid ABC transporter ATP-binding protein"/>
    <property type="match status" value="1"/>
</dbReference>
<dbReference type="PROSITE" id="PS50893">
    <property type="entry name" value="ABC_TRANSPORTER_2"/>
    <property type="match status" value="1"/>
</dbReference>
<comment type="caution">
    <text evidence="5">The sequence shown here is derived from an EMBL/GenBank/DDBJ whole genome shotgun (WGS) entry which is preliminary data.</text>
</comment>
<proteinExistence type="predicted"/>
<dbReference type="SMART" id="SM00382">
    <property type="entry name" value="AAA"/>
    <property type="match status" value="1"/>
</dbReference>
<dbReference type="PANTHER" id="PTHR45772">
    <property type="entry name" value="CONSERVED COMPONENT OF ABC TRANSPORTER FOR NATURAL AMINO ACIDS-RELATED"/>
    <property type="match status" value="1"/>
</dbReference>
<evidence type="ECO:0000259" key="4">
    <source>
        <dbReference type="PROSITE" id="PS50893"/>
    </source>
</evidence>
<keyword evidence="2" id="KW-0547">Nucleotide-binding</keyword>
<accession>A0A5C8PC40</accession>
<evidence type="ECO:0000313" key="6">
    <source>
        <dbReference type="Proteomes" id="UP000321638"/>
    </source>
</evidence>
<evidence type="ECO:0000256" key="3">
    <source>
        <dbReference type="ARBA" id="ARBA00022840"/>
    </source>
</evidence>
<dbReference type="GO" id="GO:0016887">
    <property type="term" value="F:ATP hydrolysis activity"/>
    <property type="evidence" value="ECO:0007669"/>
    <property type="project" value="InterPro"/>
</dbReference>
<dbReference type="Pfam" id="PF00005">
    <property type="entry name" value="ABC_tran"/>
    <property type="match status" value="1"/>
</dbReference>
<dbReference type="Gene3D" id="3.40.50.300">
    <property type="entry name" value="P-loop containing nucleotide triphosphate hydrolases"/>
    <property type="match status" value="1"/>
</dbReference>